<dbReference type="EMBL" id="CP016245">
    <property type="protein sequence ID" value="ANQ07257.1"/>
    <property type="molecule type" value="Genomic_DNA"/>
</dbReference>
<evidence type="ECO:0000313" key="7">
    <source>
        <dbReference type="EMBL" id="ANQ07257.1"/>
    </source>
</evidence>
<keyword evidence="8" id="KW-1185">Reference proteome</keyword>
<keyword evidence="3" id="KW-0472">Membrane</keyword>
<reference evidence="8" key="1">
    <citation type="submission" date="2016-06" db="EMBL/GenBank/DDBJ databases">
        <title>First high quality genome sequence of Plasmodium coatneyi using continuous long reads from single molecule, real-time sequencing.</title>
        <authorList>
            <person name="Chien J.-T."/>
            <person name="Pakala S.B."/>
            <person name="Geraldo J.A."/>
            <person name="Lapp S.A."/>
            <person name="Barnwell J.W."/>
            <person name="Kissinger J.C."/>
            <person name="Galinski M.R."/>
            <person name="Humphrey J.C."/>
        </authorList>
    </citation>
    <scope>NUCLEOTIDE SEQUENCE [LARGE SCALE GENOMIC DNA]</scope>
    <source>
        <strain evidence="8">Hackeri</strain>
    </source>
</reference>
<dbReference type="GeneID" id="30908655"/>
<gene>
    <name evidence="7" type="ORF">PCOAH_00019290</name>
</gene>
<dbReference type="VEuPathDB" id="PlasmoDB:PCOAH_00019290"/>
<evidence type="ECO:0000259" key="5">
    <source>
        <dbReference type="Pfam" id="PF12879"/>
    </source>
</evidence>
<organism evidence="7 8">
    <name type="scientific">Plasmodium coatneyi</name>
    <dbReference type="NCBI Taxonomy" id="208452"/>
    <lineage>
        <taxon>Eukaryota</taxon>
        <taxon>Sar</taxon>
        <taxon>Alveolata</taxon>
        <taxon>Apicomplexa</taxon>
        <taxon>Aconoidasida</taxon>
        <taxon>Haemosporida</taxon>
        <taxon>Plasmodiidae</taxon>
        <taxon>Plasmodium</taxon>
    </lineage>
</organism>
<evidence type="ECO:0000256" key="1">
    <source>
        <dbReference type="SAM" id="Coils"/>
    </source>
</evidence>
<feature type="domain" description="Schizont-infected cell agglutination C-terminal" evidence="5">
    <location>
        <begin position="667"/>
        <end position="709"/>
    </location>
</feature>
<feature type="region of interest" description="Disordered" evidence="2">
    <location>
        <begin position="506"/>
        <end position="612"/>
    </location>
</feature>
<dbReference type="InterPro" id="IPR024288">
    <property type="entry name" value="SICA_C"/>
</dbReference>
<evidence type="ECO:0000259" key="6">
    <source>
        <dbReference type="Pfam" id="PF12887"/>
    </source>
</evidence>
<feature type="domain" description="Schizont-infected cell agglutination extracellular alpha" evidence="6">
    <location>
        <begin position="8"/>
        <end position="190"/>
    </location>
</feature>
<evidence type="ECO:0000256" key="2">
    <source>
        <dbReference type="SAM" id="MobiDB-lite"/>
    </source>
</evidence>
<dbReference type="Proteomes" id="UP000092716">
    <property type="component" value="Chromosome 7"/>
</dbReference>
<dbReference type="OrthoDB" id="10688351at2759"/>
<feature type="domain" description="Schizont-infected cell agglutination extracellular beta" evidence="4">
    <location>
        <begin position="309"/>
        <end position="477"/>
    </location>
</feature>
<keyword evidence="3" id="KW-1133">Transmembrane helix</keyword>
<dbReference type="InterPro" id="IPR024285">
    <property type="entry name" value="SICA_extracell_b"/>
</dbReference>
<evidence type="ECO:0000313" key="8">
    <source>
        <dbReference type="Proteomes" id="UP000092716"/>
    </source>
</evidence>
<dbReference type="AlphaFoldDB" id="A0A1B1DXC7"/>
<feature type="compositionally biased region" description="Polar residues" evidence="2">
    <location>
        <begin position="595"/>
        <end position="604"/>
    </location>
</feature>
<sequence length="775" mass="87913">MPSLLVDLLVKWVKERRIQKNEDFKNRIWEELEELFKDMMQSIEDNTQAENDFCAFEDEDEKQILGGDNKSKELCKILLRMFFWMGGLELKYERNSGVGWQWVKKKWKKGESEEEKELQAYLRCLVGRVTMTRMLGTHCKLDKVAGLVKEAVDGYVGTFGGGDHYEVCKEIDINSVGMGQKFIWGEAQKWINEYSTEENPYKGIKKVSAGNSALHKIKGEGQDCPGEEGQRSTNRKALEELGIKTTSDDDDLILGDDDVSLDNTALEDVLKGVKDNKIKNHNDLQNEVKEKVKQKKAITAADVKCKEGTICDRADCVTKEWKRIRSNRESQKDESEVWYDFPTRVDAFVTAMSTPSKNEDQYCNDTNWKNEDAGQAKKKACHLIVKGLKHIYNIQLTSGTDEHNPVQNQEFKQFVACLLLNEFAKQMKEKCPGKKEDIEKGIEKGFGFMEKIKGDKCSITYPCVECKWEKEVYETCKMGGQQVRSKLKELFQSSRKKDEIEKTLNDISTLCKTPPTAPPGSPARSDKSGAEDDVPPLTPPPPPDAEESEDGERDSPSSNGESEPPQLPAPLKPRTPEEKPSSEDGTGSKQEDTGKNITPSTETSKVVDCDSVQVDGDEDTALKRSLPAQIPSAAKLTAKKGIDPFLPYLPLAPAVFVISVMSYLLWKYFGMLRKTRKRYRRAAQIRGPSLEQQIVDHVEQQDGPREYTLKMFLWNRFQVQIPDLGRKDFVPKEDVFKEQVPSSDSAFREEDFVSKEDVPRAEVPKEQVPSLRFSV</sequence>
<accession>A0A1B1DXC7</accession>
<evidence type="ECO:0000256" key="3">
    <source>
        <dbReference type="SAM" id="Phobius"/>
    </source>
</evidence>
<evidence type="ECO:0000259" key="4">
    <source>
        <dbReference type="Pfam" id="PF12878"/>
    </source>
</evidence>
<proteinExistence type="predicted"/>
<keyword evidence="3" id="KW-0812">Transmembrane</keyword>
<dbReference type="RefSeq" id="XP_019913952.1">
    <property type="nucleotide sequence ID" value="XM_020058738.1"/>
</dbReference>
<feature type="coiled-coil region" evidence="1">
    <location>
        <begin position="274"/>
        <end position="301"/>
    </location>
</feature>
<dbReference type="Pfam" id="PF12887">
    <property type="entry name" value="SICA_alpha"/>
    <property type="match status" value="1"/>
</dbReference>
<feature type="transmembrane region" description="Helical" evidence="3">
    <location>
        <begin position="645"/>
        <end position="666"/>
    </location>
</feature>
<dbReference type="Pfam" id="PF12878">
    <property type="entry name" value="SICA_beta"/>
    <property type="match status" value="1"/>
</dbReference>
<dbReference type="KEGG" id="pcot:PCOAH_00019290"/>
<protein>
    <recommendedName>
        <fullName evidence="9">SICA antigen</fullName>
    </recommendedName>
</protein>
<evidence type="ECO:0008006" key="9">
    <source>
        <dbReference type="Google" id="ProtNLM"/>
    </source>
</evidence>
<dbReference type="InterPro" id="IPR024290">
    <property type="entry name" value="SICA_extracell_a"/>
</dbReference>
<dbReference type="Pfam" id="PF12879">
    <property type="entry name" value="SICA_C"/>
    <property type="match status" value="1"/>
</dbReference>
<name>A0A1B1DXC7_9APIC</name>
<keyword evidence="1" id="KW-0175">Coiled coil</keyword>